<evidence type="ECO:0000313" key="1">
    <source>
        <dbReference type="EMBL" id="CAG8494683.1"/>
    </source>
</evidence>
<dbReference type="EMBL" id="CAJVQC010001457">
    <property type="protein sequence ID" value="CAG8494683.1"/>
    <property type="molecule type" value="Genomic_DNA"/>
</dbReference>
<accession>A0ACA9KUR7</accession>
<dbReference type="Proteomes" id="UP000789920">
    <property type="component" value="Unassembled WGS sequence"/>
</dbReference>
<gene>
    <name evidence="1" type="ORF">RPERSI_LOCUS1547</name>
</gene>
<evidence type="ECO:0000313" key="2">
    <source>
        <dbReference type="Proteomes" id="UP000789920"/>
    </source>
</evidence>
<protein>
    <submittedName>
        <fullName evidence="1">422_t:CDS:1</fullName>
    </submittedName>
</protein>
<name>A0ACA9KUR7_9GLOM</name>
<keyword evidence="2" id="KW-1185">Reference proteome</keyword>
<proteinExistence type="predicted"/>
<reference evidence="1" key="1">
    <citation type="submission" date="2021-06" db="EMBL/GenBank/DDBJ databases">
        <authorList>
            <person name="Kallberg Y."/>
            <person name="Tangrot J."/>
            <person name="Rosling A."/>
        </authorList>
    </citation>
    <scope>NUCLEOTIDE SEQUENCE</scope>
    <source>
        <strain evidence="1">MA461A</strain>
    </source>
</reference>
<organism evidence="1 2">
    <name type="scientific">Racocetra persica</name>
    <dbReference type="NCBI Taxonomy" id="160502"/>
    <lineage>
        <taxon>Eukaryota</taxon>
        <taxon>Fungi</taxon>
        <taxon>Fungi incertae sedis</taxon>
        <taxon>Mucoromycota</taxon>
        <taxon>Glomeromycotina</taxon>
        <taxon>Glomeromycetes</taxon>
        <taxon>Diversisporales</taxon>
        <taxon>Gigasporaceae</taxon>
        <taxon>Racocetra</taxon>
    </lineage>
</organism>
<comment type="caution">
    <text evidence="1">The sequence shown here is derived from an EMBL/GenBank/DDBJ whole genome shotgun (WGS) entry which is preliminary data.</text>
</comment>
<sequence length="1029" mass="115012">MCIFLYLVAQALTDDINVLTFKELLPESKVVDRASYDDGTILLRVTRPSNNLMDCNSQGVNLRLIHPNGTISSIDLNVSIPDLNYCLITGNMFTKRPIINKSVTSTLSTSDITNNDITDKTSDAIRIYAITDQYILVTYFCKLPDSFDICGLLLTWDSRVLSNTNFGDMCTDSEFVRNINTIDGNFLLVCYVSDAQKIIWTRYSSPDATTGAINVISNGTLNNIARFNRDISKIFPIEDGGYGIIITKYNDTPSNFNFPVTIYVTFIPAHGTDTKGPFQIYTRSIDIITTIKIVGCHISYVFLGYNCLIYINHASNIILVDVNFLSSGSIMSTHEFLIDPITSDVWNVLPLHYGGNCIMAINMTDESVTGIIYSDGNFHGSWGLPKNYSYTHSVGVFPNNTIWAIARDSVGWSVVSSSTFTIYNTSLAIYGNVFVQKTFPSINSTISPTNITTVTITFLNDIKMSNGNISIWEFSEFHRILRQSFSGSQSQYIQLFSNKTVVATVLSSTFNKVNSIYYVTVDNGFVKDAKVDQQLLGVKPTLWNFTTDFSLENDKDDGKMLICVWTLMMLHKVQCALSGISSTDFASAIVRFTPEGSTFYENLSSQEQSKFSTDFSRQLASIIPCDPARISTTKKYQYDRSVSASQILFRVNIGRPTSSSEINSARIIQDMDTLIRNKAVTLISKRSNTFYLDSSFGCFRAREQSTNNIFAKWWQQYSKTALIFIFISGLDSDILNFMASRVAGISALSAPFLWKTRKIVCFWNLFISIIEDVSQFAILILYQHFTVLPEIIPILVLASYSTNAHHAKRSIRTNDEEIVVNDDEDDEISGIPFSSHLGFSRKKSTSNHEKHKTATSSSISDFYKTEEYINDNGEGGIGDHGSPTFYNNLTEDHFHHQRSNVHSLFSSVGKRESSPETEISENVMLATNSVGEPVFSLRNPEEYRGPKIVQRSLKGKLVEDSIINIEDSLFENMSSNEAGGSGIIENVHDDVYDDGGKKSSSSKRLSNMGVIGNTDELLFEEENIDVVDS</sequence>